<protein>
    <submittedName>
        <fullName evidence="2">Uncharacterized protein</fullName>
    </submittedName>
</protein>
<organism evidence="2">
    <name type="scientific">marine metagenome</name>
    <dbReference type="NCBI Taxonomy" id="408172"/>
    <lineage>
        <taxon>unclassified sequences</taxon>
        <taxon>metagenomes</taxon>
        <taxon>ecological metagenomes</taxon>
    </lineage>
</organism>
<evidence type="ECO:0000256" key="1">
    <source>
        <dbReference type="SAM" id="Phobius"/>
    </source>
</evidence>
<name>A0A383DSM3_9ZZZZ</name>
<gene>
    <name evidence="2" type="ORF">METZ01_LOCUS499712</name>
</gene>
<feature type="non-terminal residue" evidence="2">
    <location>
        <position position="74"/>
    </location>
</feature>
<keyword evidence="1" id="KW-0472">Membrane</keyword>
<keyword evidence="1" id="KW-0812">Transmembrane</keyword>
<accession>A0A383DSM3</accession>
<evidence type="ECO:0000313" key="2">
    <source>
        <dbReference type="EMBL" id="SVE46858.1"/>
    </source>
</evidence>
<dbReference type="AlphaFoldDB" id="A0A383DSM3"/>
<proteinExistence type="predicted"/>
<reference evidence="2" key="1">
    <citation type="submission" date="2018-05" db="EMBL/GenBank/DDBJ databases">
        <authorList>
            <person name="Lanie J.A."/>
            <person name="Ng W.-L."/>
            <person name="Kazmierczak K.M."/>
            <person name="Andrzejewski T.M."/>
            <person name="Davidsen T.M."/>
            <person name="Wayne K.J."/>
            <person name="Tettelin H."/>
            <person name="Glass J.I."/>
            <person name="Rusch D."/>
            <person name="Podicherti R."/>
            <person name="Tsui H.-C.T."/>
            <person name="Winkler M.E."/>
        </authorList>
    </citation>
    <scope>NUCLEOTIDE SEQUENCE</scope>
</reference>
<keyword evidence="1" id="KW-1133">Transmembrane helix</keyword>
<feature type="non-terminal residue" evidence="2">
    <location>
        <position position="1"/>
    </location>
</feature>
<feature type="transmembrane region" description="Helical" evidence="1">
    <location>
        <begin position="12"/>
        <end position="36"/>
    </location>
</feature>
<dbReference type="EMBL" id="UINC01219408">
    <property type="protein sequence ID" value="SVE46858.1"/>
    <property type="molecule type" value="Genomic_DNA"/>
</dbReference>
<sequence>VTLDQVNYLNTGLMLLAAGVALVLPFELFLFAYAILGPAHYLTQISWLHDHQYFTTGKYDFVLLVLLTLPIAAR</sequence>